<feature type="compositionally biased region" description="Polar residues" evidence="1">
    <location>
        <begin position="1"/>
        <end position="16"/>
    </location>
</feature>
<evidence type="ECO:0000256" key="2">
    <source>
        <dbReference type="SAM" id="Phobius"/>
    </source>
</evidence>
<evidence type="ECO:0000256" key="1">
    <source>
        <dbReference type="SAM" id="MobiDB-lite"/>
    </source>
</evidence>
<protein>
    <submittedName>
        <fullName evidence="3">Uncharacterized protein</fullName>
    </submittedName>
</protein>
<dbReference type="EMBL" id="SIHI01000001">
    <property type="protein sequence ID" value="TWT59078.1"/>
    <property type="molecule type" value="Genomic_DNA"/>
</dbReference>
<feature type="transmembrane region" description="Helical" evidence="2">
    <location>
        <begin position="33"/>
        <end position="50"/>
    </location>
</feature>
<accession>A0A5C5X8B2</accession>
<dbReference type="AlphaFoldDB" id="A0A5C5X8B2"/>
<feature type="region of interest" description="Disordered" evidence="1">
    <location>
        <begin position="1"/>
        <end position="25"/>
    </location>
</feature>
<keyword evidence="2" id="KW-0472">Membrane</keyword>
<keyword evidence="2" id="KW-1133">Transmembrane helix</keyword>
<dbReference type="Proteomes" id="UP000317243">
    <property type="component" value="Unassembled WGS sequence"/>
</dbReference>
<reference evidence="3 4" key="1">
    <citation type="submission" date="2019-02" db="EMBL/GenBank/DDBJ databases">
        <title>Deep-cultivation of Planctomycetes and their phenomic and genomic characterization uncovers novel biology.</title>
        <authorList>
            <person name="Wiegand S."/>
            <person name="Jogler M."/>
            <person name="Boedeker C."/>
            <person name="Pinto D."/>
            <person name="Vollmers J."/>
            <person name="Rivas-Marin E."/>
            <person name="Kohn T."/>
            <person name="Peeters S.H."/>
            <person name="Heuer A."/>
            <person name="Rast P."/>
            <person name="Oberbeckmann S."/>
            <person name="Bunk B."/>
            <person name="Jeske O."/>
            <person name="Meyerdierks A."/>
            <person name="Storesund J.E."/>
            <person name="Kallscheuer N."/>
            <person name="Luecker S."/>
            <person name="Lage O.M."/>
            <person name="Pohl T."/>
            <person name="Merkel B.J."/>
            <person name="Hornburger P."/>
            <person name="Mueller R.-W."/>
            <person name="Bruemmer F."/>
            <person name="Labrenz M."/>
            <person name="Spormann A.M."/>
            <person name="Op Den Camp H."/>
            <person name="Overmann J."/>
            <person name="Amann R."/>
            <person name="Jetten M.S.M."/>
            <person name="Mascher T."/>
            <person name="Medema M.H."/>
            <person name="Devos D.P."/>
            <person name="Kaster A.-K."/>
            <person name="Ovreas L."/>
            <person name="Rohde M."/>
            <person name="Galperin M.Y."/>
            <person name="Jogler C."/>
        </authorList>
    </citation>
    <scope>NUCLEOTIDE SEQUENCE [LARGE SCALE GENOMIC DNA]</scope>
    <source>
        <strain evidence="3 4">KOR42</strain>
    </source>
</reference>
<evidence type="ECO:0000313" key="3">
    <source>
        <dbReference type="EMBL" id="TWT59078.1"/>
    </source>
</evidence>
<name>A0A5C5X8B2_9PLAN</name>
<gene>
    <name evidence="3" type="ORF">KOR42_24670</name>
</gene>
<evidence type="ECO:0000313" key="4">
    <source>
        <dbReference type="Proteomes" id="UP000317243"/>
    </source>
</evidence>
<dbReference type="OrthoDB" id="289687at2"/>
<proteinExistence type="predicted"/>
<keyword evidence="2" id="KW-0812">Transmembrane</keyword>
<dbReference type="RefSeq" id="WP_146509858.1">
    <property type="nucleotide sequence ID" value="NZ_SIHI01000001.1"/>
</dbReference>
<organism evidence="3 4">
    <name type="scientific">Thalassoglobus neptunius</name>
    <dbReference type="NCBI Taxonomy" id="1938619"/>
    <lineage>
        <taxon>Bacteria</taxon>
        <taxon>Pseudomonadati</taxon>
        <taxon>Planctomycetota</taxon>
        <taxon>Planctomycetia</taxon>
        <taxon>Planctomycetales</taxon>
        <taxon>Planctomycetaceae</taxon>
        <taxon>Thalassoglobus</taxon>
    </lineage>
</organism>
<keyword evidence="4" id="KW-1185">Reference proteome</keyword>
<comment type="caution">
    <text evidence="3">The sequence shown here is derived from an EMBL/GenBank/DDBJ whole genome shotgun (WGS) entry which is preliminary data.</text>
</comment>
<sequence length="210" mass="22964">MTNDSLSDSNEQNATASDEPVEKSLSRPAFPRWLSSLVVTLAVAGMIYVVQEGKQNPSATDPDAAVMIPVGDNHSSGLEEASGTEIVSADAKPIRTADLVGTWILDDGIRRVITMQSDGTARMKVNFDFLTALRYGSELILDLNWSLEDNVLKQTIIDGKPESGRKTLVSDFGSSAAYRVLKMERGKLYLEELGTQPDSYTWSRSEDESL</sequence>